<dbReference type="Proteomes" id="UP000236893">
    <property type="component" value="Unassembled WGS sequence"/>
</dbReference>
<feature type="transmembrane region" description="Helical" evidence="8">
    <location>
        <begin position="389"/>
        <end position="408"/>
    </location>
</feature>
<keyword evidence="2" id="KW-1003">Cell membrane</keyword>
<feature type="transmembrane region" description="Helical" evidence="8">
    <location>
        <begin position="162"/>
        <end position="190"/>
    </location>
</feature>
<dbReference type="GO" id="GO:0016763">
    <property type="term" value="F:pentosyltransferase activity"/>
    <property type="evidence" value="ECO:0007669"/>
    <property type="project" value="TreeGrafter"/>
</dbReference>
<evidence type="ECO:0000256" key="7">
    <source>
        <dbReference type="ARBA" id="ARBA00023136"/>
    </source>
</evidence>
<feature type="domain" description="Glycosyltransferase RgtA/B/C/D-like" evidence="9">
    <location>
        <begin position="59"/>
        <end position="218"/>
    </location>
</feature>
<gene>
    <name evidence="10" type="ORF">C3K47_13780</name>
</gene>
<dbReference type="OrthoDB" id="9178203at2"/>
<feature type="transmembrane region" description="Helical" evidence="8">
    <location>
        <begin position="365"/>
        <end position="382"/>
    </location>
</feature>
<keyword evidence="4" id="KW-0808">Transferase</keyword>
<feature type="transmembrane region" description="Helical" evidence="8">
    <location>
        <begin position="79"/>
        <end position="100"/>
    </location>
</feature>
<feature type="transmembrane region" description="Helical" evidence="8">
    <location>
        <begin position="244"/>
        <end position="268"/>
    </location>
</feature>
<dbReference type="PANTHER" id="PTHR33908">
    <property type="entry name" value="MANNOSYLTRANSFERASE YKCB-RELATED"/>
    <property type="match status" value="1"/>
</dbReference>
<protein>
    <recommendedName>
        <fullName evidence="9">Glycosyltransferase RgtA/B/C/D-like domain-containing protein</fullName>
    </recommendedName>
</protein>
<feature type="transmembrane region" description="Helical" evidence="8">
    <location>
        <begin position="305"/>
        <end position="325"/>
    </location>
</feature>
<keyword evidence="6 8" id="KW-1133">Transmembrane helix</keyword>
<keyword evidence="7 8" id="KW-0472">Membrane</keyword>
<evidence type="ECO:0000256" key="3">
    <source>
        <dbReference type="ARBA" id="ARBA00022676"/>
    </source>
</evidence>
<evidence type="ECO:0000256" key="2">
    <source>
        <dbReference type="ARBA" id="ARBA00022475"/>
    </source>
</evidence>
<dbReference type="GO" id="GO:0009103">
    <property type="term" value="P:lipopolysaccharide biosynthetic process"/>
    <property type="evidence" value="ECO:0007669"/>
    <property type="project" value="UniProtKB-ARBA"/>
</dbReference>
<name>A0A2S5A0M2_9SPHI</name>
<evidence type="ECO:0000256" key="1">
    <source>
        <dbReference type="ARBA" id="ARBA00004651"/>
    </source>
</evidence>
<keyword evidence="3" id="KW-0328">Glycosyltransferase</keyword>
<dbReference type="EMBL" id="PQVF01000009">
    <property type="protein sequence ID" value="POY35817.1"/>
    <property type="molecule type" value="Genomic_DNA"/>
</dbReference>
<feature type="transmembrane region" description="Helical" evidence="8">
    <location>
        <begin position="280"/>
        <end position="299"/>
    </location>
</feature>
<accession>A0A2S5A0M2</accession>
<keyword evidence="5 8" id="KW-0812">Transmembrane</keyword>
<sequence>MDQQITNRTYIFLFSICSIVYLLGLFIPLMDSGASEYADIAMRIYQHNSFLEIGSDLNKSPLAFWLAGISFKIFGLHDWAYRIPAVLFTALATYSTLGLGRTLYNKEVGKMAALIFVSSQAIISTNHDVKNEVVLTGLIIFGLWQLVKFIKTNQLINVVLGSFAIALGLASGGVIAVIVVVSAIFCHLIYSRNWKVLYNWKWLAGVATFLIALSPLVFYQFIELKLSPNNVENTQPGETKVPSFFYYTLLWTFLPWSLLVYASVFSRIKTIWESKFKPKAGTEFLTLGGILIGILILMACKQAHFLTALFPLFSILLASYLLNLVQTKNGKTLSILEKTQLLIIGILFLLSVFINIWLFPIENSTINAVAIVSLSVLFFIIFRGSKQGYLYRILVPSVFAILAFNFLLNSNFYPHLLKYQAGNEMARIAKENNIPANQTYIYGQPSYSFNFYSKTTIPVVDLEQIKAKNSKNEKFYLYISDQNMEEIKPLKLSIKRKLETPQYSVSTLELNFLNPSTRAKALKKEYLLEIN</sequence>
<keyword evidence="11" id="KW-1185">Reference proteome</keyword>
<dbReference type="RefSeq" id="WP_103789730.1">
    <property type="nucleotide sequence ID" value="NZ_PQVF01000009.1"/>
</dbReference>
<evidence type="ECO:0000256" key="8">
    <source>
        <dbReference type="SAM" id="Phobius"/>
    </source>
</evidence>
<feature type="transmembrane region" description="Helical" evidence="8">
    <location>
        <begin position="202"/>
        <end position="222"/>
    </location>
</feature>
<dbReference type="Pfam" id="PF13231">
    <property type="entry name" value="PMT_2"/>
    <property type="match status" value="1"/>
</dbReference>
<feature type="transmembrane region" description="Helical" evidence="8">
    <location>
        <begin position="341"/>
        <end position="359"/>
    </location>
</feature>
<dbReference type="GO" id="GO:0010041">
    <property type="term" value="P:response to iron(III) ion"/>
    <property type="evidence" value="ECO:0007669"/>
    <property type="project" value="TreeGrafter"/>
</dbReference>
<dbReference type="InterPro" id="IPR050297">
    <property type="entry name" value="LipidA_mod_glycosyltrf_83"/>
</dbReference>
<dbReference type="InterPro" id="IPR038731">
    <property type="entry name" value="RgtA/B/C-like"/>
</dbReference>
<feature type="transmembrane region" description="Helical" evidence="8">
    <location>
        <begin position="133"/>
        <end position="150"/>
    </location>
</feature>
<evidence type="ECO:0000256" key="5">
    <source>
        <dbReference type="ARBA" id="ARBA00022692"/>
    </source>
</evidence>
<evidence type="ECO:0000313" key="11">
    <source>
        <dbReference type="Proteomes" id="UP000236893"/>
    </source>
</evidence>
<dbReference type="PANTHER" id="PTHR33908:SF3">
    <property type="entry name" value="UNDECAPRENYL PHOSPHATE-ALPHA-4-AMINO-4-DEOXY-L-ARABINOSE ARABINOSYL TRANSFERASE"/>
    <property type="match status" value="1"/>
</dbReference>
<organism evidence="10 11">
    <name type="scientific">Solitalea longa</name>
    <dbReference type="NCBI Taxonomy" id="2079460"/>
    <lineage>
        <taxon>Bacteria</taxon>
        <taxon>Pseudomonadati</taxon>
        <taxon>Bacteroidota</taxon>
        <taxon>Sphingobacteriia</taxon>
        <taxon>Sphingobacteriales</taxon>
        <taxon>Sphingobacteriaceae</taxon>
        <taxon>Solitalea</taxon>
    </lineage>
</organism>
<evidence type="ECO:0000259" key="9">
    <source>
        <dbReference type="Pfam" id="PF13231"/>
    </source>
</evidence>
<evidence type="ECO:0000256" key="4">
    <source>
        <dbReference type="ARBA" id="ARBA00022679"/>
    </source>
</evidence>
<evidence type="ECO:0000256" key="6">
    <source>
        <dbReference type="ARBA" id="ARBA00022989"/>
    </source>
</evidence>
<dbReference type="AlphaFoldDB" id="A0A2S5A0M2"/>
<reference evidence="10 11" key="1">
    <citation type="submission" date="2018-01" db="EMBL/GenBank/DDBJ databases">
        <authorList>
            <person name="Gaut B.S."/>
            <person name="Morton B.R."/>
            <person name="Clegg M.T."/>
            <person name="Duvall M.R."/>
        </authorList>
    </citation>
    <scope>NUCLEOTIDE SEQUENCE [LARGE SCALE GENOMIC DNA]</scope>
    <source>
        <strain evidence="10 11">HR-AV</strain>
    </source>
</reference>
<dbReference type="GO" id="GO:0005886">
    <property type="term" value="C:plasma membrane"/>
    <property type="evidence" value="ECO:0007669"/>
    <property type="project" value="UniProtKB-SubCell"/>
</dbReference>
<comment type="subcellular location">
    <subcellularLocation>
        <location evidence="1">Cell membrane</location>
        <topology evidence="1">Multi-pass membrane protein</topology>
    </subcellularLocation>
</comment>
<comment type="caution">
    <text evidence="10">The sequence shown here is derived from an EMBL/GenBank/DDBJ whole genome shotgun (WGS) entry which is preliminary data.</text>
</comment>
<feature type="transmembrane region" description="Helical" evidence="8">
    <location>
        <begin position="12"/>
        <end position="30"/>
    </location>
</feature>
<proteinExistence type="predicted"/>
<evidence type="ECO:0000313" key="10">
    <source>
        <dbReference type="EMBL" id="POY35817.1"/>
    </source>
</evidence>